<dbReference type="HOGENOM" id="CLU_184590_0_0_0"/>
<evidence type="ECO:0000313" key="2">
    <source>
        <dbReference type="Proteomes" id="UP000006844"/>
    </source>
</evidence>
<organism evidence="1 2">
    <name type="scientific">Terriglobus saanensis (strain ATCC BAA-1853 / DSM 23119 / SP1PR4)</name>
    <dbReference type="NCBI Taxonomy" id="401053"/>
    <lineage>
        <taxon>Bacteria</taxon>
        <taxon>Pseudomonadati</taxon>
        <taxon>Acidobacteriota</taxon>
        <taxon>Terriglobia</taxon>
        <taxon>Terriglobales</taxon>
        <taxon>Acidobacteriaceae</taxon>
        <taxon>Terriglobus</taxon>
    </lineage>
</organism>
<gene>
    <name evidence="1" type="ordered locus">AciPR4_0273</name>
</gene>
<dbReference type="Gene3D" id="3.30.160.250">
    <property type="match status" value="1"/>
</dbReference>
<protein>
    <submittedName>
        <fullName evidence="1">2-oxoisovalerate dehydrogenase, E1 component beta subunit</fullName>
    </submittedName>
</protein>
<evidence type="ECO:0000313" key="1">
    <source>
        <dbReference type="EMBL" id="ADV81111.1"/>
    </source>
</evidence>
<dbReference type="OrthoDB" id="9805307at2"/>
<name>E8V0P8_TERSS</name>
<keyword evidence="2" id="KW-1185">Reference proteome</keyword>
<dbReference type="eggNOG" id="COG1598">
    <property type="taxonomic scope" value="Bacteria"/>
</dbReference>
<dbReference type="KEGG" id="tsa:AciPR4_0273"/>
<dbReference type="EMBL" id="CP002467">
    <property type="protein sequence ID" value="ADV81111.1"/>
    <property type="molecule type" value="Genomic_DNA"/>
</dbReference>
<accession>E8V0P8</accession>
<dbReference type="Proteomes" id="UP000006844">
    <property type="component" value="Chromosome"/>
</dbReference>
<proteinExistence type="predicted"/>
<sequence length="58" mass="6338">MASSEIIFEVVDSLDGGFEARALQAAIFTQAETMAELREAVRDAVRCHFEEENAPAHG</sequence>
<dbReference type="STRING" id="401053.AciPR4_0273"/>
<reference evidence="1 2" key="1">
    <citation type="journal article" date="2012" name="Stand. Genomic Sci.">
        <title>Complete genome sequence of Terriglobus saanensis type strain SP1PR4(T), an Acidobacteria from tundra soil.</title>
        <authorList>
            <person name="Rawat S.R."/>
            <person name="Mannisto M.K."/>
            <person name="Starovoytov V."/>
            <person name="Goodwin L."/>
            <person name="Nolan M."/>
            <person name="Hauser L."/>
            <person name="Land M."/>
            <person name="Davenport K.W."/>
            <person name="Woyke T."/>
            <person name="Haggblom M.M."/>
        </authorList>
    </citation>
    <scope>NUCLEOTIDE SEQUENCE</scope>
    <source>
        <strain evidence="2">ATCC BAA-1853 / DSM 23119 / SP1PR4</strain>
    </source>
</reference>
<dbReference type="AlphaFoldDB" id="E8V0P8"/>
<dbReference type="RefSeq" id="WP_013566844.1">
    <property type="nucleotide sequence ID" value="NC_014963.1"/>
</dbReference>